<evidence type="ECO:0000313" key="3">
    <source>
        <dbReference type="Proteomes" id="UP000287330"/>
    </source>
</evidence>
<dbReference type="Pfam" id="PF01863">
    <property type="entry name" value="YgjP-like"/>
    <property type="match status" value="1"/>
</dbReference>
<dbReference type="Proteomes" id="UP000287330">
    <property type="component" value="Unassembled WGS sequence"/>
</dbReference>
<dbReference type="InterPro" id="IPR053136">
    <property type="entry name" value="UTP_pyrophosphatase-like"/>
</dbReference>
<dbReference type="OrthoDB" id="9811177at2"/>
<dbReference type="InterPro" id="IPR002725">
    <property type="entry name" value="YgjP-like_metallopeptidase"/>
</dbReference>
<dbReference type="AlphaFoldDB" id="A0A432XRW8"/>
<reference evidence="3" key="1">
    <citation type="journal article" date="2018" name="Front. Microbiol.">
        <title>Genome-Based Analysis Reveals the Taxonomy and Diversity of the Family Idiomarinaceae.</title>
        <authorList>
            <person name="Liu Y."/>
            <person name="Lai Q."/>
            <person name="Shao Z."/>
        </authorList>
    </citation>
    <scope>NUCLEOTIDE SEQUENCE [LARGE SCALE GENOMIC DNA]</scope>
    <source>
        <strain evidence="3">F23</strain>
    </source>
</reference>
<dbReference type="PANTHER" id="PTHR30399">
    <property type="entry name" value="UNCHARACTERIZED PROTEIN YGJP"/>
    <property type="match status" value="1"/>
</dbReference>
<dbReference type="Gene3D" id="3.30.2010.10">
    <property type="entry name" value="Metalloproteases ('zincins'), catalytic domain"/>
    <property type="match status" value="1"/>
</dbReference>
<dbReference type="RefSeq" id="WP_110575588.1">
    <property type="nucleotide sequence ID" value="NZ_PIPV01000010.1"/>
</dbReference>
<name>A0A432XRW8_9GAMM</name>
<proteinExistence type="predicted"/>
<gene>
    <name evidence="2" type="ORF">CWE25_11030</name>
</gene>
<dbReference type="EMBL" id="PIPV01000010">
    <property type="protein sequence ID" value="RUO51457.1"/>
    <property type="molecule type" value="Genomic_DNA"/>
</dbReference>
<evidence type="ECO:0000313" key="2">
    <source>
        <dbReference type="EMBL" id="RUO51457.1"/>
    </source>
</evidence>
<dbReference type="CDD" id="cd07344">
    <property type="entry name" value="M48_yhfN_like"/>
    <property type="match status" value="1"/>
</dbReference>
<dbReference type="PANTHER" id="PTHR30399:SF1">
    <property type="entry name" value="UTP PYROPHOSPHATASE"/>
    <property type="match status" value="1"/>
</dbReference>
<organism evidence="2 3">
    <name type="scientific">Idiomarina fontislapidosi</name>
    <dbReference type="NCBI Taxonomy" id="263723"/>
    <lineage>
        <taxon>Bacteria</taxon>
        <taxon>Pseudomonadati</taxon>
        <taxon>Pseudomonadota</taxon>
        <taxon>Gammaproteobacteria</taxon>
        <taxon>Alteromonadales</taxon>
        <taxon>Idiomarinaceae</taxon>
        <taxon>Idiomarina</taxon>
    </lineage>
</organism>
<protein>
    <submittedName>
        <fullName evidence="2">Metal-dependent hydrolase</fullName>
    </submittedName>
</protein>
<comment type="caution">
    <text evidence="2">The sequence shown here is derived from an EMBL/GenBank/DDBJ whole genome shotgun (WGS) entry which is preliminary data.</text>
</comment>
<dbReference type="GO" id="GO:0016787">
    <property type="term" value="F:hydrolase activity"/>
    <property type="evidence" value="ECO:0007669"/>
    <property type="project" value="UniProtKB-KW"/>
</dbReference>
<evidence type="ECO:0000259" key="1">
    <source>
        <dbReference type="Pfam" id="PF01863"/>
    </source>
</evidence>
<keyword evidence="2" id="KW-0378">Hydrolase</keyword>
<accession>A0A432XRW8</accession>
<keyword evidence="3" id="KW-1185">Reference proteome</keyword>
<feature type="domain" description="YgjP-like metallopeptidase" evidence="1">
    <location>
        <begin position="43"/>
        <end position="252"/>
    </location>
</feature>
<sequence>MSVAIRFAGQVSEEHKRYSNKLGFYYSDELIEFERIAANSPDRKIKIKVLPDCSVKVAAPVDSSDDDVLRAAKKRARWIYQQLREFRKQLTHITPRRYVSGESHYYLGKQYVLKVLIKPDQAAGVKLLRGQLEVNVREYTTERVKVALESWYKVKAKDVFHKRLDAVLEQALWVDKRPPLRILTMQTQWGSCSPNGRITLNPLLVKAPRECIDYVILHELCHIAEHNHSERFYRLMGQVMPNWERVKARLDQMAGRIFNG</sequence>